<feature type="domain" description="Sugar 3,4-ketoisomerase QdtA cupin" evidence="1">
    <location>
        <begin position="11"/>
        <end position="139"/>
    </location>
</feature>
<dbReference type="KEGG" id="cgn:OK18_02650"/>
<dbReference type="Gene3D" id="2.60.120.10">
    <property type="entry name" value="Jelly Rolls"/>
    <property type="match status" value="1"/>
</dbReference>
<sequence length="142" mass="16613">MERYKKASVFDCEIIDLPIVHNESGNITVLENKKNIPFDIRRIYYLYDVPMGAERGGHAHYELHQYIVAASGSFKFLLDDGENKKEFFLNHPNKALYIKPGIWREMKDFSSGSICLVLASIEYTEEDYIRNYNDFLNYRTNG</sequence>
<dbReference type="EMBL" id="CP009928">
    <property type="protein sequence ID" value="AKK71683.1"/>
    <property type="molecule type" value="Genomic_DNA"/>
</dbReference>
<dbReference type="AlphaFoldDB" id="A0A0G3M118"/>
<evidence type="ECO:0000259" key="1">
    <source>
        <dbReference type="Pfam" id="PF05523"/>
    </source>
</evidence>
<dbReference type="SUPFAM" id="SSF51182">
    <property type="entry name" value="RmlC-like cupins"/>
    <property type="match status" value="1"/>
</dbReference>
<dbReference type="RefSeq" id="WP_053326995.1">
    <property type="nucleotide sequence ID" value="NZ_CP009928.1"/>
</dbReference>
<dbReference type="CDD" id="cd20292">
    <property type="entry name" value="cupin_QdtA-like"/>
    <property type="match status" value="1"/>
</dbReference>
<dbReference type="STRING" id="1324352.OK18_02650"/>
<organism evidence="2 3">
    <name type="scientific">Chryseobacterium gallinarum</name>
    <dbReference type="NCBI Taxonomy" id="1324352"/>
    <lineage>
        <taxon>Bacteria</taxon>
        <taxon>Pseudomonadati</taxon>
        <taxon>Bacteroidota</taxon>
        <taxon>Flavobacteriia</taxon>
        <taxon>Flavobacteriales</taxon>
        <taxon>Weeksellaceae</taxon>
        <taxon>Chryseobacterium group</taxon>
        <taxon>Chryseobacterium</taxon>
    </lineage>
</organism>
<dbReference type="PATRIC" id="fig|1324352.5.peg.576"/>
<dbReference type="OrthoDB" id="9795513at2"/>
<protein>
    <submittedName>
        <fullName evidence="2">WxcM domain-containing protein</fullName>
    </submittedName>
</protein>
<name>A0A0G3M118_CHRGL</name>
<dbReference type="InterPro" id="IPR011051">
    <property type="entry name" value="RmlC_Cupin_sf"/>
</dbReference>
<dbReference type="InterPro" id="IPR008894">
    <property type="entry name" value="QdtA_cupin_dom"/>
</dbReference>
<evidence type="ECO:0000313" key="2">
    <source>
        <dbReference type="EMBL" id="AKK71683.1"/>
    </source>
</evidence>
<evidence type="ECO:0000313" key="3">
    <source>
        <dbReference type="Proteomes" id="UP000035213"/>
    </source>
</evidence>
<proteinExistence type="predicted"/>
<reference evidence="2 3" key="1">
    <citation type="submission" date="2014-11" db="EMBL/GenBank/DDBJ databases">
        <authorList>
            <person name="Park G.-S."/>
            <person name="Hong S.-J."/>
            <person name="Jung B.K."/>
            <person name="Khan A.R."/>
            <person name="Kwak Y."/>
            <person name="Shin J.-H."/>
        </authorList>
    </citation>
    <scope>NUCLEOTIDE SEQUENCE [LARGE SCALE GENOMIC DNA]</scope>
    <source>
        <strain evidence="2 3">DSM 27622</strain>
    </source>
</reference>
<accession>A0A0G3M118</accession>
<dbReference type="Proteomes" id="UP000035213">
    <property type="component" value="Chromosome"/>
</dbReference>
<dbReference type="InterPro" id="IPR014710">
    <property type="entry name" value="RmlC-like_jellyroll"/>
</dbReference>
<dbReference type="Pfam" id="PF05523">
    <property type="entry name" value="FdtA"/>
    <property type="match status" value="1"/>
</dbReference>
<gene>
    <name evidence="2" type="ORF">OK18_02650</name>
</gene>